<dbReference type="InterPro" id="IPR018220">
    <property type="entry name" value="Adenylosuccin_syn_GTP-bd"/>
</dbReference>
<dbReference type="InterPro" id="IPR042110">
    <property type="entry name" value="Adenylosuccinate_synth_dom2"/>
</dbReference>
<keyword evidence="11" id="KW-0812">Transmembrane</keyword>
<evidence type="ECO:0000313" key="13">
    <source>
        <dbReference type="Proteomes" id="UP001327560"/>
    </source>
</evidence>
<evidence type="ECO:0000313" key="12">
    <source>
        <dbReference type="EMBL" id="WOL11679.1"/>
    </source>
</evidence>
<dbReference type="Proteomes" id="UP001327560">
    <property type="component" value="Chromosome 6"/>
</dbReference>
<dbReference type="GO" id="GO:0004019">
    <property type="term" value="F:adenylosuccinate synthase activity"/>
    <property type="evidence" value="ECO:0007669"/>
    <property type="project" value="UniProtKB-UniRule"/>
</dbReference>
<proteinExistence type="inferred from homology"/>
<dbReference type="PANTHER" id="PTHR11846:SF0">
    <property type="entry name" value="ADENYLOSUCCINATE SYNTHETASE"/>
    <property type="match status" value="1"/>
</dbReference>
<dbReference type="EMBL" id="CP136895">
    <property type="protein sequence ID" value="WOL11679.1"/>
    <property type="molecule type" value="Genomic_DNA"/>
</dbReference>
<dbReference type="SUPFAM" id="SSF52540">
    <property type="entry name" value="P-loop containing nucleoside triphosphate hydrolases"/>
    <property type="match status" value="1"/>
</dbReference>
<comment type="subunit">
    <text evidence="1 8">Homodimer.</text>
</comment>
<keyword evidence="7 8" id="KW-0342">GTP-binding</keyword>
<dbReference type="Gene3D" id="1.10.300.10">
    <property type="entry name" value="Adenylosuccinate Synthetase, subunit A, domain 2"/>
    <property type="match status" value="1"/>
</dbReference>
<dbReference type="InterPro" id="IPR001114">
    <property type="entry name" value="Adenylosuccinate_synthetase"/>
</dbReference>
<keyword evidence="11" id="KW-1133">Transmembrane helix</keyword>
<feature type="transmembrane region" description="Helical" evidence="11">
    <location>
        <begin position="192"/>
        <end position="217"/>
    </location>
</feature>
<comment type="similarity">
    <text evidence="8 10">Belongs to the adenylosuccinate synthetase family.</text>
</comment>
<dbReference type="Pfam" id="PF00709">
    <property type="entry name" value="Adenylsucc_synt"/>
    <property type="match status" value="3"/>
</dbReference>
<keyword evidence="4 8" id="KW-0547">Nucleotide-binding</keyword>
<dbReference type="GO" id="GO:0046040">
    <property type="term" value="P:IMP metabolic process"/>
    <property type="evidence" value="ECO:0007669"/>
    <property type="project" value="TreeGrafter"/>
</dbReference>
<evidence type="ECO:0000256" key="2">
    <source>
        <dbReference type="ARBA" id="ARBA00022598"/>
    </source>
</evidence>
<feature type="binding site" evidence="8">
    <location>
        <position position="64"/>
    </location>
    <ligand>
        <name>Mg(2+)</name>
        <dbReference type="ChEBI" id="CHEBI:18420"/>
    </ligand>
</feature>
<evidence type="ECO:0000256" key="10">
    <source>
        <dbReference type="RuleBase" id="RU000520"/>
    </source>
</evidence>
<keyword evidence="8" id="KW-0150">Chloroplast</keyword>
<evidence type="ECO:0000256" key="5">
    <source>
        <dbReference type="ARBA" id="ARBA00022755"/>
    </source>
</evidence>
<evidence type="ECO:0000256" key="9">
    <source>
        <dbReference type="PROSITE-ProRule" id="PRU10134"/>
    </source>
</evidence>
<comment type="pathway">
    <text evidence="8 10">Purine metabolism; AMP biosynthesis via de novo pathway; AMP from IMP: step 1/2.</text>
</comment>
<keyword evidence="11" id="KW-0472">Membrane</keyword>
<feature type="binding site" evidence="8">
    <location>
        <begin position="361"/>
        <end position="363"/>
    </location>
    <ligand>
        <name>GTP</name>
        <dbReference type="ChEBI" id="CHEBI:37565"/>
    </ligand>
</feature>
<feature type="binding site" evidence="8">
    <location>
        <begin position="37"/>
        <end position="40"/>
    </location>
    <ligand>
        <name>IMP</name>
        <dbReference type="ChEBI" id="CHEBI:58053"/>
    </ligand>
</feature>
<feature type="active site" description="Proton acceptor" evidence="8">
    <location>
        <position position="37"/>
    </location>
</feature>
<keyword evidence="5 8" id="KW-0658">Purine biosynthesis</keyword>
<keyword evidence="8" id="KW-0934">Plastid</keyword>
<comment type="catalytic activity">
    <reaction evidence="8 10">
        <text>IMP + L-aspartate + GTP = N(6)-(1,2-dicarboxyethyl)-AMP + GDP + phosphate + 2 H(+)</text>
        <dbReference type="Rhea" id="RHEA:15753"/>
        <dbReference type="ChEBI" id="CHEBI:15378"/>
        <dbReference type="ChEBI" id="CHEBI:29991"/>
        <dbReference type="ChEBI" id="CHEBI:37565"/>
        <dbReference type="ChEBI" id="CHEBI:43474"/>
        <dbReference type="ChEBI" id="CHEBI:57567"/>
        <dbReference type="ChEBI" id="CHEBI:58053"/>
        <dbReference type="ChEBI" id="CHEBI:58189"/>
        <dbReference type="EC" id="6.3.4.4"/>
    </reaction>
</comment>
<keyword evidence="3 8" id="KW-0479">Metal-binding</keyword>
<keyword evidence="13" id="KW-1185">Reference proteome</keyword>
<evidence type="ECO:0000256" key="1">
    <source>
        <dbReference type="ARBA" id="ARBA00011738"/>
    </source>
</evidence>
<comment type="cofactor">
    <cofactor evidence="8">
        <name>Mg(2+)</name>
        <dbReference type="ChEBI" id="CHEBI:18420"/>
    </cofactor>
    <text evidence="8">Binds 1 Mg(2+) ion per subunit.</text>
</comment>
<dbReference type="PANTHER" id="PTHR11846">
    <property type="entry name" value="ADENYLOSUCCINATE SYNTHETASE"/>
    <property type="match status" value="1"/>
</dbReference>
<evidence type="ECO:0000256" key="11">
    <source>
        <dbReference type="SAM" id="Phobius"/>
    </source>
</evidence>
<organism evidence="12 13">
    <name type="scientific">Canna indica</name>
    <name type="common">Indian-shot</name>
    <dbReference type="NCBI Taxonomy" id="4628"/>
    <lineage>
        <taxon>Eukaryota</taxon>
        <taxon>Viridiplantae</taxon>
        <taxon>Streptophyta</taxon>
        <taxon>Embryophyta</taxon>
        <taxon>Tracheophyta</taxon>
        <taxon>Spermatophyta</taxon>
        <taxon>Magnoliopsida</taxon>
        <taxon>Liliopsida</taxon>
        <taxon>Zingiberales</taxon>
        <taxon>Cannaceae</taxon>
        <taxon>Canna</taxon>
    </lineage>
</organism>
<reference evidence="12 13" key="1">
    <citation type="submission" date="2023-10" db="EMBL/GenBank/DDBJ databases">
        <title>Chromosome-scale genome assembly provides insights into flower coloration mechanisms of Canna indica.</title>
        <authorList>
            <person name="Li C."/>
        </authorList>
    </citation>
    <scope>NUCLEOTIDE SEQUENCE [LARGE SCALE GENOMIC DNA]</scope>
    <source>
        <tissue evidence="12">Flower</tissue>
    </source>
</reference>
<feature type="binding site" evidence="8">
    <location>
        <begin position="36"/>
        <end position="42"/>
    </location>
    <ligand>
        <name>GTP</name>
        <dbReference type="ChEBI" id="CHEBI:37565"/>
    </ligand>
</feature>
<protein>
    <recommendedName>
        <fullName evidence="8">Adenylosuccinate synthetase, chloroplastic</fullName>
        <shortName evidence="8">AMPSase</shortName>
        <shortName evidence="8">AdSS</shortName>
        <ecNumber evidence="8">6.3.4.4</ecNumber>
    </recommendedName>
    <alternativeName>
        <fullName evidence="8">IMP--aspartate ligase</fullName>
    </alternativeName>
</protein>
<dbReference type="InterPro" id="IPR027417">
    <property type="entry name" value="P-loop_NTPase"/>
</dbReference>
<dbReference type="AlphaFoldDB" id="A0AAQ3KN81"/>
<dbReference type="GO" id="GO:0005525">
    <property type="term" value="F:GTP binding"/>
    <property type="evidence" value="ECO:0007669"/>
    <property type="project" value="UniProtKB-UniRule"/>
</dbReference>
<evidence type="ECO:0000256" key="3">
    <source>
        <dbReference type="ARBA" id="ARBA00022723"/>
    </source>
</evidence>
<gene>
    <name evidence="8" type="primary">PURA</name>
    <name evidence="12" type="ORF">Cni_G20443</name>
</gene>
<feature type="binding site" evidence="8">
    <location>
        <position position="120"/>
    </location>
    <ligand>
        <name>IMP</name>
        <dbReference type="ChEBI" id="CHEBI:58053"/>
        <note>ligand shared between dimeric partners</note>
    </ligand>
</feature>
<dbReference type="InterPro" id="IPR042109">
    <property type="entry name" value="Adenylosuccinate_synth_dom1"/>
</dbReference>
<dbReference type="Gene3D" id="3.90.170.10">
    <property type="entry name" value="Adenylosuccinate Synthetase, subunit A, domain 3"/>
    <property type="match status" value="1"/>
</dbReference>
<dbReference type="FunFam" id="3.90.170.10:FF:000001">
    <property type="entry name" value="Adenylosuccinate synthetase"/>
    <property type="match status" value="1"/>
</dbReference>
<comment type="function">
    <text evidence="8">Plays an important role in the de novo pathway and in the salvage pathway of purine nucleotide biosynthesis. Catalyzes the first commited step in the biosynthesis of AMP from IMP.</text>
</comment>
<evidence type="ECO:0000256" key="8">
    <source>
        <dbReference type="HAMAP-Rule" id="MF_03125"/>
    </source>
</evidence>
<dbReference type="GO" id="GO:0009507">
    <property type="term" value="C:chloroplast"/>
    <property type="evidence" value="ECO:0007669"/>
    <property type="project" value="UniProtKB-SubCell"/>
</dbReference>
<sequence length="372" mass="40724">MPAAALTAVKEVGQGDASDRVTSLSQVAAVLGTQWGDEGKGKLVDILARNFDVVARRQGGANAGQTIYNAEGKKFALHLVPSGILNEETVYGLREAELGNSFIGTTKRGIGPCYSSKAIRNRIRVCDFRHMDTFGQKLDTLLRDDASRFEGFKYNVDMLEKEVDRYKKFAESPTAGGICTGLRIAARCLGDLIGVVSRIILLLTFALSFPLAFVILLHEQVKAYTTRVGSGPFPTEILGKSGDLLRVARMEFGTTIGRPQRCGWLDIVALRYCCQINGFSSLNLTKLYVLSELSEIKLGISYRTKGSGNIESFPSDHLLEASSGWQTDISSIRNYKELPQAARQYVELIEELVGVPIHFIGVGSGRDAIIYK</sequence>
<dbReference type="GO" id="GO:0044208">
    <property type="term" value="P:'de novo' AMP biosynthetic process"/>
    <property type="evidence" value="ECO:0007669"/>
    <property type="project" value="UniProtKB-UniRule"/>
</dbReference>
<feature type="binding site" evidence="8">
    <location>
        <position position="37"/>
    </location>
    <ligand>
        <name>Mg(2+)</name>
        <dbReference type="ChEBI" id="CHEBI:18420"/>
    </ligand>
</feature>
<evidence type="ECO:0000256" key="4">
    <source>
        <dbReference type="ARBA" id="ARBA00022741"/>
    </source>
</evidence>
<evidence type="ECO:0000256" key="7">
    <source>
        <dbReference type="ARBA" id="ARBA00023134"/>
    </source>
</evidence>
<name>A0AAQ3KN81_9LILI</name>
<feature type="binding site" evidence="8">
    <location>
        <position position="106"/>
    </location>
    <ligand>
        <name>IMP</name>
        <dbReference type="ChEBI" id="CHEBI:58053"/>
    </ligand>
</feature>
<comment type="subcellular location">
    <subcellularLocation>
        <location evidence="8">Plastid</location>
        <location evidence="8">Chloroplast</location>
    </subcellularLocation>
</comment>
<comment type="caution">
    <text evidence="8">Lacks conserved residue(s) required for the propagation of feature annotation.</text>
</comment>
<evidence type="ECO:0000256" key="6">
    <source>
        <dbReference type="ARBA" id="ARBA00022842"/>
    </source>
</evidence>
<dbReference type="HAMAP" id="MF_00011">
    <property type="entry name" value="Adenylosucc_synth"/>
    <property type="match status" value="1"/>
</dbReference>
<dbReference type="EC" id="6.3.4.4" evidence="8"/>
<dbReference type="PROSITE" id="PS00513">
    <property type="entry name" value="ADENYLOSUCCIN_SYN_2"/>
    <property type="match status" value="1"/>
</dbReference>
<dbReference type="SMART" id="SM00788">
    <property type="entry name" value="Adenylsucc_synt"/>
    <property type="match status" value="1"/>
</dbReference>
<keyword evidence="6 8" id="KW-0460">Magnesium</keyword>
<comment type="function">
    <text evidence="10">Plays an important role in the de novo pathway of purine nucleotide biosynthesis.</text>
</comment>
<dbReference type="GO" id="GO:0000287">
    <property type="term" value="F:magnesium ion binding"/>
    <property type="evidence" value="ECO:0007669"/>
    <property type="project" value="UniProtKB-UniRule"/>
</dbReference>
<dbReference type="Gene3D" id="3.40.440.10">
    <property type="entry name" value="Adenylosuccinate Synthetase, subunit A, domain 1"/>
    <property type="match status" value="1"/>
</dbReference>
<dbReference type="InterPro" id="IPR033128">
    <property type="entry name" value="Adenylosuccin_syn_Lys_AS"/>
</dbReference>
<accession>A0AAQ3KN81</accession>
<feature type="active site" evidence="9">
    <location>
        <position position="117"/>
    </location>
</feature>
<dbReference type="InterPro" id="IPR042111">
    <property type="entry name" value="Adenylosuccinate_synth_dom3"/>
</dbReference>
<dbReference type="PROSITE" id="PS01266">
    <property type="entry name" value="ADENYLOSUCCIN_SYN_1"/>
    <property type="match status" value="1"/>
</dbReference>
<keyword evidence="2 8" id="KW-0436">Ligase</keyword>
<feature type="binding site" evidence="8">
    <location>
        <position position="258"/>
    </location>
    <ligand>
        <name>IMP</name>
        <dbReference type="ChEBI" id="CHEBI:58053"/>
    </ligand>
</feature>